<name>A0A178LJI2_9PSED</name>
<protein>
    <submittedName>
        <fullName evidence="1">Uncharacterized protein</fullName>
    </submittedName>
</protein>
<proteinExistence type="predicted"/>
<organism evidence="1 2">
    <name type="scientific">Pseudomonas oryzihabitans</name>
    <dbReference type="NCBI Taxonomy" id="47885"/>
    <lineage>
        <taxon>Bacteria</taxon>
        <taxon>Pseudomonadati</taxon>
        <taxon>Pseudomonadota</taxon>
        <taxon>Gammaproteobacteria</taxon>
        <taxon>Pseudomonadales</taxon>
        <taxon>Pseudomonadaceae</taxon>
        <taxon>Pseudomonas</taxon>
    </lineage>
</organism>
<reference evidence="1 2" key="1">
    <citation type="submission" date="2016-04" db="EMBL/GenBank/DDBJ databases">
        <title>Draft Genome Sequences of Staphylococcus capitis Strain H36, S. capitis Strain H65, S. cohnii Strain H62, S. hominis Strain H69, Mycobacterium iranicum Strain H39, Plantibacter sp. Strain H53, Pseudomonas oryzihabitans Strain H72, and Microbacterium sp. Strain H83, isolated from residential settings.</title>
        <authorList>
            <person name="Lymperopoulou D."/>
            <person name="Adams R.I."/>
            <person name="Lindow S."/>
            <person name="Coil D.A."/>
            <person name="Jospin G."/>
            <person name="Eisen J.A."/>
        </authorList>
    </citation>
    <scope>NUCLEOTIDE SEQUENCE [LARGE SCALE GENOMIC DNA]</scope>
    <source>
        <strain evidence="1 2">H72</strain>
    </source>
</reference>
<dbReference type="RefSeq" id="WP_064307286.1">
    <property type="nucleotide sequence ID" value="NZ_LWCR01000006.1"/>
</dbReference>
<sequence>MTERHEIPLDLTTFEALDSALKFHRAAALVSPTAPEPMSAFQDDLMATANQLGFHPTMPGTFRVQVVAGGRNLLVWEQAERQANVREVTHAVA</sequence>
<dbReference type="EMBL" id="LWCR01000006">
    <property type="protein sequence ID" value="OAN31151.1"/>
    <property type="molecule type" value="Genomic_DNA"/>
</dbReference>
<dbReference type="AlphaFoldDB" id="A0A178LJI2"/>
<gene>
    <name evidence="1" type="ORF">A4V15_14180</name>
</gene>
<dbReference type="Proteomes" id="UP000078356">
    <property type="component" value="Unassembled WGS sequence"/>
</dbReference>
<accession>A0A178LJI2</accession>
<evidence type="ECO:0000313" key="1">
    <source>
        <dbReference type="EMBL" id="OAN31151.1"/>
    </source>
</evidence>
<evidence type="ECO:0000313" key="2">
    <source>
        <dbReference type="Proteomes" id="UP000078356"/>
    </source>
</evidence>
<comment type="caution">
    <text evidence="1">The sequence shown here is derived from an EMBL/GenBank/DDBJ whole genome shotgun (WGS) entry which is preliminary data.</text>
</comment>